<dbReference type="Proteomes" id="UP000215335">
    <property type="component" value="Unassembled WGS sequence"/>
</dbReference>
<evidence type="ECO:0000313" key="2">
    <source>
        <dbReference type="EMBL" id="OXU25975.1"/>
    </source>
</evidence>
<protein>
    <recommendedName>
        <fullName evidence="1">DUF4812 domain-containing protein</fullName>
    </recommendedName>
</protein>
<comment type="caution">
    <text evidence="2">The sequence shown here is derived from an EMBL/GenBank/DDBJ whole genome shotgun (WGS) entry which is preliminary data.</text>
</comment>
<evidence type="ECO:0000259" key="1">
    <source>
        <dbReference type="Pfam" id="PF16071"/>
    </source>
</evidence>
<name>A0A232F5M9_9HYME</name>
<dbReference type="Pfam" id="PF16071">
    <property type="entry name" value="DUF4812"/>
    <property type="match status" value="1"/>
</dbReference>
<dbReference type="STRING" id="543379.A0A232F5M9"/>
<proteinExistence type="predicted"/>
<feature type="domain" description="DUF4812" evidence="1">
    <location>
        <begin position="310"/>
        <end position="363"/>
    </location>
</feature>
<keyword evidence="3" id="KW-1185">Reference proteome</keyword>
<gene>
    <name evidence="2" type="ORF">TSAR_004099</name>
</gene>
<sequence length="376" mass="41714">MQRKCCAHCPGSVTRTGDPIREHVCTVPEYVGGSLRVSSLSGRHVCKNGRTKSAKGTEMPEPTGSCFDRFATAKKFHAENLQHQPLPDKVDDAIFTKDKKAEDPCMCEAVKRCQKIVPRRQQNRKKEINRVHKYAPALGCKKPMTYMDLAICWETPVDPSYEPARPAHIDGSDGGPAPAIFALVQHAESQTDCKDGCIPGMRGVEDGEECEHHQPCDKCCQNGINSAIEANDDLCKNLDSLHITSPRNSKPGVGAAARCKRAHFLRHCVACCSKSEPKKSGRARSASCLQKNGCTVVARKNNGLPGKANVPRPRTPYARRSFCIDTLAPPFSIVTGCRDADYPEHWRLTSIYQQSYRNPRKMREGRTILSYDRSYV</sequence>
<accession>A0A232F5M9</accession>
<dbReference type="InterPro" id="IPR032084">
    <property type="entry name" value="DUF4812"/>
</dbReference>
<dbReference type="EMBL" id="NNAY01000907">
    <property type="protein sequence ID" value="OXU25975.1"/>
    <property type="molecule type" value="Genomic_DNA"/>
</dbReference>
<organism evidence="2 3">
    <name type="scientific">Trichomalopsis sarcophagae</name>
    <dbReference type="NCBI Taxonomy" id="543379"/>
    <lineage>
        <taxon>Eukaryota</taxon>
        <taxon>Metazoa</taxon>
        <taxon>Ecdysozoa</taxon>
        <taxon>Arthropoda</taxon>
        <taxon>Hexapoda</taxon>
        <taxon>Insecta</taxon>
        <taxon>Pterygota</taxon>
        <taxon>Neoptera</taxon>
        <taxon>Endopterygota</taxon>
        <taxon>Hymenoptera</taxon>
        <taxon>Apocrita</taxon>
        <taxon>Proctotrupomorpha</taxon>
        <taxon>Chalcidoidea</taxon>
        <taxon>Pteromalidae</taxon>
        <taxon>Pteromalinae</taxon>
        <taxon>Trichomalopsis</taxon>
    </lineage>
</organism>
<reference evidence="2 3" key="1">
    <citation type="journal article" date="2017" name="Curr. Biol.">
        <title>The Evolution of Venom by Co-option of Single-Copy Genes.</title>
        <authorList>
            <person name="Martinson E.O."/>
            <person name="Mrinalini"/>
            <person name="Kelkar Y.D."/>
            <person name="Chang C.H."/>
            <person name="Werren J.H."/>
        </authorList>
    </citation>
    <scope>NUCLEOTIDE SEQUENCE [LARGE SCALE GENOMIC DNA]</scope>
    <source>
        <strain evidence="2 3">Alberta</strain>
        <tissue evidence="2">Whole body</tissue>
    </source>
</reference>
<dbReference type="AlphaFoldDB" id="A0A232F5M9"/>
<evidence type="ECO:0000313" key="3">
    <source>
        <dbReference type="Proteomes" id="UP000215335"/>
    </source>
</evidence>
<dbReference type="OrthoDB" id="521617at2759"/>